<dbReference type="WBParaSite" id="EEL_0000529901-mRNA-1">
    <property type="protein sequence ID" value="EEL_0000529901-mRNA-1"/>
    <property type="gene ID" value="EEL_0000529901"/>
</dbReference>
<dbReference type="FunFam" id="3.40.50.300:FF:001384">
    <property type="entry name" value="Midasin"/>
    <property type="match status" value="1"/>
</dbReference>
<dbReference type="InterPro" id="IPR003593">
    <property type="entry name" value="AAA+_ATPase"/>
</dbReference>
<keyword evidence="8" id="KW-0539">Nucleus</keyword>
<dbReference type="GO" id="GO:0005524">
    <property type="term" value="F:ATP binding"/>
    <property type="evidence" value="ECO:0007669"/>
    <property type="project" value="UniProtKB-KW"/>
</dbReference>
<evidence type="ECO:0000256" key="4">
    <source>
        <dbReference type="ARBA" id="ARBA00017143"/>
    </source>
</evidence>
<dbReference type="FunFam" id="3.40.50.300:FF:000142">
    <property type="entry name" value="Midasin"/>
    <property type="match status" value="2"/>
</dbReference>
<evidence type="ECO:0000256" key="3">
    <source>
        <dbReference type="ARBA" id="ARBA00007188"/>
    </source>
</evidence>
<keyword evidence="6" id="KW-0067">ATP-binding</keyword>
<keyword evidence="10" id="KW-1185">Reference proteome</keyword>
<dbReference type="GO" id="GO:0030687">
    <property type="term" value="C:preribosome, large subunit precursor"/>
    <property type="evidence" value="ECO:0007669"/>
    <property type="project" value="TreeGrafter"/>
</dbReference>
<dbReference type="Pfam" id="PF17867">
    <property type="entry name" value="AAA_lid_7"/>
    <property type="match status" value="3"/>
</dbReference>
<name>A0A0R3RTL0_9BILA</name>
<feature type="domain" description="AAA+ ATPase" evidence="9">
    <location>
        <begin position="744"/>
        <end position="889"/>
    </location>
</feature>
<dbReference type="PANTHER" id="PTHR48103:SF2">
    <property type="entry name" value="MIDASIN"/>
    <property type="match status" value="1"/>
</dbReference>
<dbReference type="GO" id="GO:0005654">
    <property type="term" value="C:nucleoplasm"/>
    <property type="evidence" value="ECO:0007669"/>
    <property type="project" value="UniProtKB-SubCell"/>
</dbReference>
<comment type="subcellular location">
    <subcellularLocation>
        <location evidence="1">Nucleus</location>
        <location evidence="1">Nucleolus</location>
    </subcellularLocation>
    <subcellularLocation>
        <location evidence="2">Nucleus</location>
        <location evidence="2">Nucleoplasm</location>
    </subcellularLocation>
</comment>
<dbReference type="SMART" id="SM00382">
    <property type="entry name" value="AAA"/>
    <property type="match status" value="5"/>
</dbReference>
<dbReference type="GO" id="GO:0005730">
    <property type="term" value="C:nucleolus"/>
    <property type="evidence" value="ECO:0007669"/>
    <property type="project" value="UniProtKB-SubCell"/>
</dbReference>
<dbReference type="CDD" id="cd00009">
    <property type="entry name" value="AAA"/>
    <property type="match status" value="2"/>
</dbReference>
<reference evidence="11" key="1">
    <citation type="submission" date="2016-04" db="UniProtKB">
        <authorList>
            <consortium name="WormBaseParasite"/>
        </authorList>
    </citation>
    <scope>IDENTIFICATION</scope>
</reference>
<feature type="domain" description="AAA+ ATPase" evidence="9">
    <location>
        <begin position="1371"/>
        <end position="1490"/>
    </location>
</feature>
<evidence type="ECO:0000256" key="5">
    <source>
        <dbReference type="ARBA" id="ARBA00022741"/>
    </source>
</evidence>
<dbReference type="Pfam" id="PF17865">
    <property type="entry name" value="AAA_lid_5"/>
    <property type="match status" value="1"/>
</dbReference>
<feature type="domain" description="AAA+ ATPase" evidence="9">
    <location>
        <begin position="1040"/>
        <end position="1188"/>
    </location>
</feature>
<dbReference type="Proteomes" id="UP000050640">
    <property type="component" value="Unplaced"/>
</dbReference>
<dbReference type="PROSITE" id="PS00675">
    <property type="entry name" value="SIGMA54_INTERACT_1"/>
    <property type="match status" value="1"/>
</dbReference>
<organism evidence="10 11">
    <name type="scientific">Elaeophora elaphi</name>
    <dbReference type="NCBI Taxonomy" id="1147741"/>
    <lineage>
        <taxon>Eukaryota</taxon>
        <taxon>Metazoa</taxon>
        <taxon>Ecdysozoa</taxon>
        <taxon>Nematoda</taxon>
        <taxon>Chromadorea</taxon>
        <taxon>Rhabditida</taxon>
        <taxon>Spirurina</taxon>
        <taxon>Spiruromorpha</taxon>
        <taxon>Filarioidea</taxon>
        <taxon>Onchocercidae</taxon>
        <taxon>Elaeophora</taxon>
    </lineage>
</organism>
<dbReference type="InterPro" id="IPR040848">
    <property type="entry name" value="AAA_lid_7"/>
</dbReference>
<dbReference type="GO" id="GO:0000027">
    <property type="term" value="P:ribosomal large subunit assembly"/>
    <property type="evidence" value="ECO:0007669"/>
    <property type="project" value="TreeGrafter"/>
</dbReference>
<dbReference type="InterPro" id="IPR025662">
    <property type="entry name" value="Sigma_54_int_dom_ATP-bd_1"/>
</dbReference>
<dbReference type="SUPFAM" id="SSF52540">
    <property type="entry name" value="P-loop containing nucleoside triphosphate hydrolases"/>
    <property type="match status" value="6"/>
</dbReference>
<protein>
    <recommendedName>
        <fullName evidence="4">Midasin</fullName>
    </recommendedName>
</protein>
<feature type="domain" description="AAA+ ATPase" evidence="9">
    <location>
        <begin position="375"/>
        <end position="597"/>
    </location>
</feature>
<dbReference type="Gene3D" id="3.40.50.300">
    <property type="entry name" value="P-loop containing nucleotide triphosphate hydrolases"/>
    <property type="match status" value="6"/>
</dbReference>
<dbReference type="GO" id="GO:0016887">
    <property type="term" value="F:ATP hydrolysis activity"/>
    <property type="evidence" value="ECO:0007669"/>
    <property type="project" value="InterPro"/>
</dbReference>
<keyword evidence="7" id="KW-0143">Chaperone</keyword>
<evidence type="ECO:0000313" key="10">
    <source>
        <dbReference type="Proteomes" id="UP000050640"/>
    </source>
</evidence>
<dbReference type="InterPro" id="IPR027417">
    <property type="entry name" value="P-loop_NTPase"/>
</dbReference>
<accession>A0A0R3RTL0</accession>
<comment type="similarity">
    <text evidence="3">Belongs to the midasin family.</text>
</comment>
<evidence type="ECO:0000256" key="7">
    <source>
        <dbReference type="ARBA" id="ARBA00023186"/>
    </source>
</evidence>
<proteinExistence type="inferred from homology"/>
<feature type="domain" description="AAA+ ATPase" evidence="9">
    <location>
        <begin position="64"/>
        <end position="209"/>
    </location>
</feature>
<evidence type="ECO:0000259" key="9">
    <source>
        <dbReference type="SMART" id="SM00382"/>
    </source>
</evidence>
<dbReference type="GO" id="GO:0000055">
    <property type="term" value="P:ribosomal large subunit export from nucleus"/>
    <property type="evidence" value="ECO:0007669"/>
    <property type="project" value="TreeGrafter"/>
</dbReference>
<evidence type="ECO:0000256" key="1">
    <source>
        <dbReference type="ARBA" id="ARBA00004604"/>
    </source>
</evidence>
<dbReference type="InterPro" id="IPR011704">
    <property type="entry name" value="ATPase_dyneun-rel_AAA"/>
</dbReference>
<dbReference type="STRING" id="1147741.A0A0R3RTL0"/>
<dbReference type="PANTHER" id="PTHR48103">
    <property type="entry name" value="MIDASIN-RELATED"/>
    <property type="match status" value="1"/>
</dbReference>
<evidence type="ECO:0000256" key="6">
    <source>
        <dbReference type="ARBA" id="ARBA00022840"/>
    </source>
</evidence>
<dbReference type="Pfam" id="PF07728">
    <property type="entry name" value="AAA_5"/>
    <property type="match status" value="5"/>
</dbReference>
<dbReference type="InterPro" id="IPR041190">
    <property type="entry name" value="Midasin_AAA_lid_5"/>
</dbReference>
<evidence type="ECO:0000256" key="2">
    <source>
        <dbReference type="ARBA" id="ARBA00004642"/>
    </source>
</evidence>
<evidence type="ECO:0000313" key="11">
    <source>
        <dbReference type="WBParaSite" id="EEL_0000529901-mRNA-1"/>
    </source>
</evidence>
<keyword evidence="5" id="KW-0547">Nucleotide-binding</keyword>
<sequence>MKVKKTRRQKRKLLVINETENVKPEKMTRSKKPEETEFVADNFIPDTMPTRVTYREQLEIGIRDRRFVLLKGPIGCGKTSIVREVARNMKLPCRTVQMGEQIDSKTLFGTFHCLDVAGEFCWKQSTFTKYIVDKGIILLEDIDCASADLISQIINLCDSREARVTSGENIRMHNEAYIVATMRCTREEKSFRSADIELLLTSIPFEISLPPFTNKELHRAICILCKRVAPIAQKLITLFDELINSPANQLSGRKLGASDLLKACARINGLNDLSDPVAVFHELVDCWIVHSRRQEDVFALSEIVANSLSLNREQLIYQLNLRLPEISLTQTSMRCGRVNLQRNRVATAGVSKGTRFGITRNVCQLLEQIAVCVNRMEPVLLVGETGVGKTAIIQLLANRVGSTLRVVNLSQHSDSSDLIGGYKPVSIPYLLKPLKKEYDELFAATFDLKKNEKFLHHLEMCLSNGRYRDYAKLVTETAHRTLKMSLRHNSLNLWAKLLVRAERCSESLKASAVSFAYVRGAVAEAAELGEWLLIDEINLAAPECLDSVVRLIEDSESRHPNFRLFACMNPASDVGKRNLPVGIRSRFTEIFVHETTEIEQLHIIAQAYLPSFDGAKISSMLELYQTLCTAFPGKYSLRTLCRALAFTAENIFGSDTRNMYEAVSMSFMSDLSTEAQVVVEKLIQSKMNKISLGKIKAKFTDNRIEVEGYWIQKGSAEPQDDPSYVCTASVRKNLAHLARVVCSGKFPVLLEGETSCGKTAMVMHLAKITGNTIIRINNHEHTDLQEYIGSYVPDGNGRFVFVEGPLVKAARNGHWIILDELNLAPTDVIEALNRLLDDNRELFISETNTVVKADPQFRLFATQNPVCTYAGRKRLSRALLNRFVILRFDQLPYNELAQMVIASCKIAPSAAQTMVSVFCDLRTRRSAVGFFSANDGLMTLRDLFRWGQRLAGSDQNDWRQCLAEHGFLLLGARCRNSADVECVRKILEKNLKHEINVERLFASDSVYLPLEFRSCVAINNFVLTGSIRRMLVLVSQSWRFDEPVLIVGETGCGKTTVAQMLAKEKLLAMNCHERTEAADFLGSLRPVGEGTFKWMDGVVVQAMKEGRPLLIDEISLASDSVLERLNPLLEPSRSLFLSDGGLSGGEVRAKTGFNIVATMNPGGDYGKKELSRALRNRFTEIWCPSDMSGDDLIAIVDRLLNMTTLLDENDLRLKISRCIVQFVLWFDREFSHLIRSTITIRDIVAVTQLLIAAFSRSNSPFFAIYHAFSATLFDAFGTLSTRVSLDCDALAKKAIDELCKIMKQELGNICDVASLSSPVTLHFDEKDSHSLIVGDFRIPFGRAKRFMPKNFTFEAPTCKQNIFRLVRGLAVNKPILLEGPPGCGKSSTVVALATVTGHALTRLNLSEQTDLADLFGSDVPVILPDGTPSFMWRDGPILCAIKAGQWVLLDEMNLASQSVLEGLNACFDHRHSIFIPELNRTFDIGVGNKKTRFFACQNPCDQGGNRRKLPKSFVNRFTSIYIAEMDVSDFFEIVRSSFGSVLTDDVIQRMVNVNNSIASLTAEDPQFLRKGSPFEFNLRDLLRWAQLIVESNGDIAYGFDLLYIWRLRSNADRQKMRRLFYECFKFECNEALASLSFIHPYVRIGKVELEQTGRIRGRQNLKMLSSQMKLLNKLAVCVKMNWLALIIGKTGSGKSTAVSILASLLGKELYTVHLTSESDSLELLGSFEQVTDHISFTSIKQHCLHLLQQFPDLFNDVSNAEDIITLRLALQTAMLLVNEDIASKLSTYDKELGKSKMRFEWLNSRFVDAFINGYWILVENVNFCSAAVLDRLNACLENNRELNLQECGDGTSVVKAHDDFRVFFTMDDDYGGVSRAMRNRSVELYLLPDDCCWFKIAQDLVNVVTNTENQGILRITPSVMQACEQLSCWELLKLKTLLKTKDMDFESAIKHFKINMNVEAMETDGDKEETFIVYPSIDADLAVTYNKWKILVWSFVSQRDWMLGLLWATFCVPFKQLEVEEVVGLFKCRNKEEKYKITEAIQNLKQNVTLGYDERFDCSLTLRVTKPPDTYVDNDRFIIRMYALWTKFSLDKISTEERSAVDMCHLFVKRKVRSDQLPSPAILYLKELLDELYIYISKFPSVDSGVLDSCTILWNIMLFVEACHRRMDLRSACAPLHLAWQRLNDPSCSNIWKQWSTGLCCAATAVDKVWITDRKASERYYGFYKHCSFFEPFRTYEEWRKYEDELENLIVSSTAVDNGSCLIQQDSNEMGKCLADKRSVLSVTLKLMTDICCGLAILNSHNGKQVIICLS</sequence>
<evidence type="ECO:0000256" key="8">
    <source>
        <dbReference type="ARBA" id="ARBA00023242"/>
    </source>
</evidence>